<evidence type="ECO:0000313" key="12">
    <source>
        <dbReference type="EMBL" id="BAM82902.1"/>
    </source>
</evidence>
<evidence type="ECO:0000256" key="2">
    <source>
        <dbReference type="ARBA" id="ARBA00007656"/>
    </source>
</evidence>
<dbReference type="InterPro" id="IPR052204">
    <property type="entry name" value="PpiC/parvulin_rotamase"/>
</dbReference>
<evidence type="ECO:0000256" key="3">
    <source>
        <dbReference type="ARBA" id="ARBA00022490"/>
    </source>
</evidence>
<dbReference type="STRING" id="280699.M1VHN6"/>
<dbReference type="eggNOG" id="KOG2017">
    <property type="taxonomic scope" value="Eukaryota"/>
</dbReference>
<dbReference type="GO" id="GO:0003755">
    <property type="term" value="F:peptidyl-prolyl cis-trans isomerase activity"/>
    <property type="evidence" value="ECO:0007669"/>
    <property type="project" value="UniProtKB-KW"/>
</dbReference>
<feature type="compositionally biased region" description="Basic residues" evidence="9">
    <location>
        <begin position="58"/>
        <end position="67"/>
    </location>
</feature>
<feature type="domain" description="PpiC" evidence="10">
    <location>
        <begin position="252"/>
        <end position="347"/>
    </location>
</feature>
<feature type="domain" description="Rhodanese" evidence="11">
    <location>
        <begin position="369"/>
        <end position="467"/>
    </location>
</feature>
<evidence type="ECO:0000256" key="8">
    <source>
        <dbReference type="PROSITE-ProRule" id="PRU00278"/>
    </source>
</evidence>
<dbReference type="RefSeq" id="XP_005538938.1">
    <property type="nucleotide sequence ID" value="XM_005538881.1"/>
</dbReference>
<dbReference type="PANTHER" id="PTHR43629:SF2">
    <property type="entry name" value="RHODANESE-LIKE_PPIC DOMAIN-CONTAINING PROTEIN 12, CHLOROPLASTIC"/>
    <property type="match status" value="1"/>
</dbReference>
<dbReference type="Gene3D" id="3.40.250.10">
    <property type="entry name" value="Rhodanese-like domain"/>
    <property type="match status" value="1"/>
</dbReference>
<dbReference type="InterPro" id="IPR000297">
    <property type="entry name" value="PPIase_PpiC"/>
</dbReference>
<dbReference type="SUPFAM" id="SSF54534">
    <property type="entry name" value="FKBP-like"/>
    <property type="match status" value="1"/>
</dbReference>
<dbReference type="HOGENOM" id="CLU_583127_0_0_1"/>
<reference evidence="12 13" key="2">
    <citation type="journal article" date="2007" name="BMC Biol.">
        <title>A 100%-complete sequence reveals unusually simple genomic features in the hot-spring red alga Cyanidioschyzon merolae.</title>
        <authorList>
            <person name="Nozaki H."/>
            <person name="Takano H."/>
            <person name="Misumi O."/>
            <person name="Terasawa K."/>
            <person name="Matsuzaki M."/>
            <person name="Maruyama S."/>
            <person name="Nishida K."/>
            <person name="Yagisawa F."/>
            <person name="Yoshida Y."/>
            <person name="Fujiwara T."/>
            <person name="Takio S."/>
            <person name="Tamura K."/>
            <person name="Chung S.J."/>
            <person name="Nakamura S."/>
            <person name="Kuroiwa H."/>
            <person name="Tanaka K."/>
            <person name="Sato N."/>
            <person name="Kuroiwa T."/>
        </authorList>
    </citation>
    <scope>NUCLEOTIDE SEQUENCE [LARGE SCALE GENOMIC DNA]</scope>
    <source>
        <strain evidence="12 13">10D</strain>
    </source>
</reference>
<comment type="function">
    <text evidence="7">PPIases accelerate the folding of proteins. It prefers amino acid residues with hydrophobic side chains like leucine and phenylalanine in the P1 position of the peptides substrates.</text>
</comment>
<keyword evidence="3" id="KW-0963">Cytoplasm</keyword>
<dbReference type="InterPro" id="IPR001763">
    <property type="entry name" value="Rhodanese-like_dom"/>
</dbReference>
<dbReference type="AlphaFoldDB" id="M1VHN6"/>
<dbReference type="GO" id="GO:0005737">
    <property type="term" value="C:cytoplasm"/>
    <property type="evidence" value="ECO:0007669"/>
    <property type="project" value="UniProtKB-SubCell"/>
</dbReference>
<organism evidence="12 13">
    <name type="scientific">Cyanidioschyzon merolae (strain NIES-3377 / 10D)</name>
    <name type="common">Unicellular red alga</name>
    <dbReference type="NCBI Taxonomy" id="280699"/>
    <lineage>
        <taxon>Eukaryota</taxon>
        <taxon>Rhodophyta</taxon>
        <taxon>Bangiophyceae</taxon>
        <taxon>Cyanidiales</taxon>
        <taxon>Cyanidiaceae</taxon>
        <taxon>Cyanidioschyzon</taxon>
    </lineage>
</organism>
<evidence type="ECO:0000256" key="9">
    <source>
        <dbReference type="SAM" id="MobiDB-lite"/>
    </source>
</evidence>
<comment type="similarity">
    <text evidence="2">Belongs to the PpiC/parvulin rotamase family.</text>
</comment>
<evidence type="ECO:0000259" key="10">
    <source>
        <dbReference type="PROSITE" id="PS50198"/>
    </source>
</evidence>
<gene>
    <name evidence="12" type="ORF">CYME_CMS316C</name>
</gene>
<evidence type="ECO:0000313" key="13">
    <source>
        <dbReference type="Proteomes" id="UP000007014"/>
    </source>
</evidence>
<dbReference type="InterPro" id="IPR036873">
    <property type="entry name" value="Rhodanese-like_dom_sf"/>
</dbReference>
<reference evidence="12 13" key="1">
    <citation type="journal article" date="2004" name="Nature">
        <title>Genome sequence of the ultrasmall unicellular red alga Cyanidioschyzon merolae 10D.</title>
        <authorList>
            <person name="Matsuzaki M."/>
            <person name="Misumi O."/>
            <person name="Shin-i T."/>
            <person name="Maruyama S."/>
            <person name="Takahara M."/>
            <person name="Miyagishima S."/>
            <person name="Mori T."/>
            <person name="Nishida K."/>
            <person name="Yagisawa F."/>
            <person name="Nishida K."/>
            <person name="Yoshida Y."/>
            <person name="Nishimura Y."/>
            <person name="Nakao S."/>
            <person name="Kobayashi T."/>
            <person name="Momoyama Y."/>
            <person name="Higashiyama T."/>
            <person name="Minoda A."/>
            <person name="Sano M."/>
            <person name="Nomoto H."/>
            <person name="Oishi K."/>
            <person name="Hayashi H."/>
            <person name="Ohta F."/>
            <person name="Nishizaka S."/>
            <person name="Haga S."/>
            <person name="Miura S."/>
            <person name="Morishita T."/>
            <person name="Kabeya Y."/>
            <person name="Terasawa K."/>
            <person name="Suzuki Y."/>
            <person name="Ishii Y."/>
            <person name="Asakawa S."/>
            <person name="Takano H."/>
            <person name="Ohta N."/>
            <person name="Kuroiwa H."/>
            <person name="Tanaka K."/>
            <person name="Shimizu N."/>
            <person name="Sugano S."/>
            <person name="Sato N."/>
            <person name="Nozaki H."/>
            <person name="Ogasawara N."/>
            <person name="Kohara Y."/>
            <person name="Kuroiwa T."/>
        </authorList>
    </citation>
    <scope>NUCLEOTIDE SEQUENCE [LARGE SCALE GENOMIC DNA]</scope>
    <source>
        <strain evidence="12 13">10D</strain>
    </source>
</reference>
<sequence length="469" mass="53856">MRKMLRFGSDFSELRTPSPEYEHASSQEAKLRQSVHELYASVSCHPLQQLPNFIPPAAKKHLPHSPYKRPVSNTARRQGSSDRTISSIPWACSRWGRRRPVHRTCVREHSRSASGTRIRNRFPPRCRSTTRSERLTRTSSIFLGLFRYQRMSKHLNRGLRQASLVAYLVPLTQQLWRGRSARCLSCSTRFAYSDLTPNRYSKSLYGLDGRQQFRRKLSAAQRDRELRNESARMTADGAQQQERVPAASRQAVTFIRARHILLESQQMANTILERVQLAEPGPARTQLFASLAQTLSTCETRTRGGDLGWFRRGQMVPAFEEACLAAEANVPFKVRTEFGWHVVEVLEFGHQRGVISVKEFAELYQNSERRKLYQLIDVREPGELEIVQLEGFMNLPLNEYSRWRHLVEGSETQPPVLDRNRPIVVMCHHGIRSATMCAYLCQQGFSNVLNLLGGIDAYAAEIDQGLRRY</sequence>
<dbReference type="EMBL" id="AP006501">
    <property type="protein sequence ID" value="BAM82902.1"/>
    <property type="molecule type" value="Genomic_DNA"/>
</dbReference>
<dbReference type="Gramene" id="CMS316CT">
    <property type="protein sequence ID" value="CMS316CT"/>
    <property type="gene ID" value="CMS316C"/>
</dbReference>
<dbReference type="SUPFAM" id="SSF52821">
    <property type="entry name" value="Rhodanese/Cell cycle control phosphatase"/>
    <property type="match status" value="1"/>
</dbReference>
<dbReference type="Pfam" id="PF13616">
    <property type="entry name" value="Rotamase_3"/>
    <property type="match status" value="1"/>
</dbReference>
<dbReference type="PANTHER" id="PTHR43629">
    <property type="entry name" value="PEPTIDYL-PROLYL CIS-TRANS ISOMERASE"/>
    <property type="match status" value="1"/>
</dbReference>
<dbReference type="OrthoDB" id="1911748at2759"/>
<evidence type="ECO:0000256" key="6">
    <source>
        <dbReference type="ARBA" id="ARBA00043072"/>
    </source>
</evidence>
<dbReference type="Pfam" id="PF00581">
    <property type="entry name" value="Rhodanese"/>
    <property type="match status" value="1"/>
</dbReference>
<evidence type="ECO:0000256" key="4">
    <source>
        <dbReference type="ARBA" id="ARBA00040926"/>
    </source>
</evidence>
<accession>M1VHN6</accession>
<dbReference type="Gene3D" id="3.10.50.40">
    <property type="match status" value="1"/>
</dbReference>
<evidence type="ECO:0000256" key="1">
    <source>
        <dbReference type="ARBA" id="ARBA00004496"/>
    </source>
</evidence>
<dbReference type="InterPro" id="IPR046357">
    <property type="entry name" value="PPIase_dom_sf"/>
</dbReference>
<feature type="region of interest" description="Disordered" evidence="9">
    <location>
        <begin position="55"/>
        <end position="84"/>
    </location>
</feature>
<dbReference type="PROSITE" id="PS01096">
    <property type="entry name" value="PPIC_PPIASE_1"/>
    <property type="match status" value="1"/>
</dbReference>
<keyword evidence="8 12" id="KW-0413">Isomerase</keyword>
<evidence type="ECO:0000259" key="11">
    <source>
        <dbReference type="PROSITE" id="PS50206"/>
    </source>
</evidence>
<feature type="compositionally biased region" description="Polar residues" evidence="9">
    <location>
        <begin position="71"/>
        <end position="84"/>
    </location>
</feature>
<dbReference type="PROSITE" id="PS50206">
    <property type="entry name" value="RHODANESE_3"/>
    <property type="match status" value="1"/>
</dbReference>
<protein>
    <recommendedName>
        <fullName evidence="4">Peptidyl-prolyl cis-trans isomerase C</fullName>
    </recommendedName>
    <alternativeName>
        <fullName evidence="6">Parvulin</fullName>
    </alternativeName>
    <alternativeName>
        <fullName evidence="5">Rotamase C</fullName>
    </alternativeName>
</protein>
<keyword evidence="13" id="KW-1185">Reference proteome</keyword>
<dbReference type="PROSITE" id="PS50198">
    <property type="entry name" value="PPIC_PPIASE_2"/>
    <property type="match status" value="1"/>
</dbReference>
<dbReference type="KEGG" id="cme:CYME_CMS316C"/>
<proteinExistence type="inferred from homology"/>
<evidence type="ECO:0000256" key="7">
    <source>
        <dbReference type="ARBA" id="ARBA00046231"/>
    </source>
</evidence>
<keyword evidence="8" id="KW-0697">Rotamase</keyword>
<evidence type="ECO:0000256" key="5">
    <source>
        <dbReference type="ARBA" id="ARBA00041926"/>
    </source>
</evidence>
<dbReference type="GeneID" id="16997239"/>
<comment type="subcellular location">
    <subcellularLocation>
        <location evidence="1">Cytoplasm</location>
    </subcellularLocation>
</comment>
<dbReference type="Proteomes" id="UP000007014">
    <property type="component" value="Chromosome 19"/>
</dbReference>
<dbReference type="InterPro" id="IPR023058">
    <property type="entry name" value="PPIase_PpiC_CS"/>
</dbReference>
<dbReference type="SMART" id="SM00450">
    <property type="entry name" value="RHOD"/>
    <property type="match status" value="1"/>
</dbReference>
<name>M1VHN6_CYAM1</name>